<dbReference type="FunFam" id="3.40.50.1820:FF:000117">
    <property type="entry name" value="Monoglyceride lipase, putative"/>
    <property type="match status" value="1"/>
</dbReference>
<feature type="domain" description="Serine aminopeptidase S33" evidence="1">
    <location>
        <begin position="55"/>
        <end position="291"/>
    </location>
</feature>
<accession>A0A2V2UWB0</accession>
<evidence type="ECO:0000313" key="3">
    <source>
        <dbReference type="Proteomes" id="UP000246078"/>
    </source>
</evidence>
<dbReference type="InterPro" id="IPR022742">
    <property type="entry name" value="Hydrolase_4"/>
</dbReference>
<dbReference type="SUPFAM" id="SSF53474">
    <property type="entry name" value="alpha/beta-Hydrolases"/>
    <property type="match status" value="1"/>
</dbReference>
<sequence>MGSCCSCCDASHALKFSKPSRVPPDPELFPRYFQNKQGLWLRFAEWEPPREVPAVRAVLFLVSGVAEHTARYDPVALTFAREGYHVFCMDNQGAGGSEGKRLYVEHFYDFVDDFLLFKKIILSRYPGYAALPHFLLGHSMGGLIAAHVAFRDPGAWAAVVLSGPALELDPKLTTPLLRRIAPIVSKHFPKLAVRSLDIDLISGNRPVVELAKQDPFRFSVPLTARYGAEMMRAIDDVWKNMERSTFPLLIVHGSKDLLCAVGGSRRFMELAVSTDKRLIEYEGLMHEVLTEVTWRKVLSDIQGFLDGHCLSR</sequence>
<comment type="caution">
    <text evidence="2">The sequence shown here is derived from an EMBL/GenBank/DDBJ whole genome shotgun (WGS) entry which is preliminary data.</text>
</comment>
<organism evidence="2 3">
    <name type="scientific">Trypanosoma cruzi</name>
    <dbReference type="NCBI Taxonomy" id="5693"/>
    <lineage>
        <taxon>Eukaryota</taxon>
        <taxon>Discoba</taxon>
        <taxon>Euglenozoa</taxon>
        <taxon>Kinetoplastea</taxon>
        <taxon>Metakinetoplastina</taxon>
        <taxon>Trypanosomatida</taxon>
        <taxon>Trypanosomatidae</taxon>
        <taxon>Trypanosoma</taxon>
        <taxon>Schizotrypanum</taxon>
    </lineage>
</organism>
<proteinExistence type="predicted"/>
<dbReference type="EMBL" id="PRFC01000433">
    <property type="protein sequence ID" value="PWU88535.1"/>
    <property type="molecule type" value="Genomic_DNA"/>
</dbReference>
<dbReference type="VEuPathDB" id="TriTrypDB:TcCL_NonESM06486"/>
<dbReference type="InterPro" id="IPR000073">
    <property type="entry name" value="AB_hydrolase_1"/>
</dbReference>
<dbReference type="VEuPathDB" id="TriTrypDB:TcCLB.506489.20"/>
<dbReference type="Proteomes" id="UP000246078">
    <property type="component" value="Unassembled WGS sequence"/>
</dbReference>
<reference evidence="2 3" key="1">
    <citation type="journal article" date="2018" name="Microb. Genom.">
        <title>Expanding an expanded genome: long-read sequencing of Trypanosoma cruzi.</title>
        <authorList>
            <person name="Berna L."/>
            <person name="Rodriguez M."/>
            <person name="Chiribao M.L."/>
            <person name="Parodi-Talice A."/>
            <person name="Pita S."/>
            <person name="Rijo G."/>
            <person name="Alvarez-Valin F."/>
            <person name="Robello C."/>
        </authorList>
    </citation>
    <scope>NUCLEOTIDE SEQUENCE [LARGE SCALE GENOMIC DNA]</scope>
    <source>
        <strain evidence="2 3">TCC</strain>
    </source>
</reference>
<evidence type="ECO:0000313" key="2">
    <source>
        <dbReference type="EMBL" id="PWU88535.1"/>
    </source>
</evidence>
<dbReference type="VEuPathDB" id="TriTrypDB:TcYC6_0106750"/>
<gene>
    <name evidence="2" type="ORF">C3747_433g8</name>
</gene>
<dbReference type="PRINTS" id="PR00111">
    <property type="entry name" value="ABHYDROLASE"/>
</dbReference>
<dbReference type="VEuPathDB" id="TriTrypDB:BCY84_18147"/>
<dbReference type="AlphaFoldDB" id="A0A2V2UWB0"/>
<dbReference type="VEuPathDB" id="TriTrypDB:TcG_01426"/>
<dbReference type="PANTHER" id="PTHR11614">
    <property type="entry name" value="PHOSPHOLIPASE-RELATED"/>
    <property type="match status" value="1"/>
</dbReference>
<dbReference type="VEuPathDB" id="TriTrypDB:C3747_433g8"/>
<dbReference type="Pfam" id="PF12146">
    <property type="entry name" value="Hydrolase_4"/>
    <property type="match status" value="1"/>
</dbReference>
<protein>
    <submittedName>
        <fullName evidence="2">Putative monoglyceride lipase</fullName>
    </submittedName>
</protein>
<dbReference type="InterPro" id="IPR051044">
    <property type="entry name" value="MAG_DAG_Lipase"/>
</dbReference>
<dbReference type="VEuPathDB" id="TriTrypDB:Tc_MARK_9218"/>
<dbReference type="VEuPathDB" id="TriTrypDB:TCSYLVIO_002943"/>
<dbReference type="VEuPathDB" id="TriTrypDB:C4B63_44g161"/>
<dbReference type="InterPro" id="IPR029058">
    <property type="entry name" value="AB_hydrolase_fold"/>
</dbReference>
<name>A0A2V2UWB0_TRYCR</name>
<dbReference type="VEuPathDB" id="TriTrypDB:TCDM_04835"/>
<dbReference type="VEuPathDB" id="TriTrypDB:TcBrA4_0033640"/>
<dbReference type="Gene3D" id="3.40.50.1820">
    <property type="entry name" value="alpha/beta hydrolase"/>
    <property type="match status" value="1"/>
</dbReference>
<evidence type="ECO:0000259" key="1">
    <source>
        <dbReference type="Pfam" id="PF12146"/>
    </source>
</evidence>